<proteinExistence type="predicted"/>
<comment type="caution">
    <text evidence="1">The sequence shown here is derived from an EMBL/GenBank/DDBJ whole genome shotgun (WGS) entry which is preliminary data.</text>
</comment>
<evidence type="ECO:0000313" key="1">
    <source>
        <dbReference type="EMBL" id="MFD0998705.1"/>
    </source>
</evidence>
<dbReference type="RefSeq" id="WP_377575844.1">
    <property type="nucleotide sequence ID" value="NZ_JBHTKA010000001.1"/>
</dbReference>
<dbReference type="EMBL" id="JBHTKA010000001">
    <property type="protein sequence ID" value="MFD0998705.1"/>
    <property type="molecule type" value="Genomic_DNA"/>
</dbReference>
<protein>
    <submittedName>
        <fullName evidence="1">Uncharacterized protein</fullName>
    </submittedName>
</protein>
<accession>A0ABW3JYB4</accession>
<sequence>MASLGTEGEVSHSYFLKILTQNALSQGKAGDFAFVMGELERFCLVEGCGNNECNLEYCSFIKQEVNRFGDV</sequence>
<name>A0ABW3JYB4_9BACT</name>
<evidence type="ECO:0000313" key="2">
    <source>
        <dbReference type="Proteomes" id="UP001597112"/>
    </source>
</evidence>
<dbReference type="Proteomes" id="UP001597112">
    <property type="component" value="Unassembled WGS sequence"/>
</dbReference>
<keyword evidence="2" id="KW-1185">Reference proteome</keyword>
<reference evidence="2" key="1">
    <citation type="journal article" date="2019" name="Int. J. Syst. Evol. Microbiol.">
        <title>The Global Catalogue of Microorganisms (GCM) 10K type strain sequencing project: providing services to taxonomists for standard genome sequencing and annotation.</title>
        <authorList>
            <consortium name="The Broad Institute Genomics Platform"/>
            <consortium name="The Broad Institute Genome Sequencing Center for Infectious Disease"/>
            <person name="Wu L."/>
            <person name="Ma J."/>
        </authorList>
    </citation>
    <scope>NUCLEOTIDE SEQUENCE [LARGE SCALE GENOMIC DNA]</scope>
    <source>
        <strain evidence="2">CCUG 58938</strain>
    </source>
</reference>
<gene>
    <name evidence="1" type="ORF">ACFQ21_05275</name>
</gene>
<organism evidence="1 2">
    <name type="scientific">Ohtaekwangia kribbensis</name>
    <dbReference type="NCBI Taxonomy" id="688913"/>
    <lineage>
        <taxon>Bacteria</taxon>
        <taxon>Pseudomonadati</taxon>
        <taxon>Bacteroidota</taxon>
        <taxon>Cytophagia</taxon>
        <taxon>Cytophagales</taxon>
        <taxon>Fulvivirgaceae</taxon>
        <taxon>Ohtaekwangia</taxon>
    </lineage>
</organism>